<dbReference type="InterPro" id="IPR051784">
    <property type="entry name" value="Nod_factor_ABC_transporter"/>
</dbReference>
<evidence type="ECO:0000313" key="9">
    <source>
        <dbReference type="EMBL" id="TQN31441.1"/>
    </source>
</evidence>
<keyword evidence="3 6" id="KW-1133">Transmembrane helix</keyword>
<feature type="region of interest" description="Disordered" evidence="7">
    <location>
        <begin position="1"/>
        <end position="24"/>
    </location>
</feature>
<comment type="caution">
    <text evidence="9">The sequence shown here is derived from an EMBL/GenBank/DDBJ whole genome shotgun (WGS) entry which is preliminary data.</text>
</comment>
<dbReference type="GO" id="GO:0046677">
    <property type="term" value="P:response to antibiotic"/>
    <property type="evidence" value="ECO:0007669"/>
    <property type="project" value="UniProtKB-KW"/>
</dbReference>
<feature type="domain" description="ABC transmembrane type-2" evidence="8">
    <location>
        <begin position="51"/>
        <end position="278"/>
    </location>
</feature>
<dbReference type="InterPro" id="IPR047817">
    <property type="entry name" value="ABC2_TM_bact-type"/>
</dbReference>
<keyword evidence="6" id="KW-1003">Cell membrane</keyword>
<dbReference type="OrthoDB" id="8988363at2"/>
<dbReference type="InterPro" id="IPR013525">
    <property type="entry name" value="ABC2_TM"/>
</dbReference>
<comment type="subcellular location">
    <subcellularLocation>
        <location evidence="6">Cell membrane</location>
        <topology evidence="6">Multi-pass membrane protein</topology>
    </subcellularLocation>
    <subcellularLocation>
        <location evidence="1">Membrane</location>
        <topology evidence="1">Multi-pass membrane protein</topology>
    </subcellularLocation>
</comment>
<evidence type="ECO:0000256" key="3">
    <source>
        <dbReference type="ARBA" id="ARBA00022989"/>
    </source>
</evidence>
<dbReference type="Pfam" id="PF01061">
    <property type="entry name" value="ABC2_membrane"/>
    <property type="match status" value="1"/>
</dbReference>
<evidence type="ECO:0000256" key="5">
    <source>
        <dbReference type="ARBA" id="ARBA00023251"/>
    </source>
</evidence>
<protein>
    <recommendedName>
        <fullName evidence="6">Transport permease protein</fullName>
    </recommendedName>
</protein>
<dbReference type="GO" id="GO:0140359">
    <property type="term" value="F:ABC-type transporter activity"/>
    <property type="evidence" value="ECO:0007669"/>
    <property type="project" value="InterPro"/>
</dbReference>
<dbReference type="AlphaFoldDB" id="A0A543NHY9"/>
<evidence type="ECO:0000256" key="1">
    <source>
        <dbReference type="ARBA" id="ARBA00004141"/>
    </source>
</evidence>
<dbReference type="PANTHER" id="PTHR43229:SF2">
    <property type="entry name" value="NODULATION PROTEIN J"/>
    <property type="match status" value="1"/>
</dbReference>
<keyword evidence="2 6" id="KW-0812">Transmembrane</keyword>
<feature type="transmembrane region" description="Helical" evidence="6">
    <location>
        <begin position="196"/>
        <end position="215"/>
    </location>
</feature>
<keyword evidence="10" id="KW-1185">Reference proteome</keyword>
<accession>A0A543NHY9</accession>
<feature type="transmembrane region" description="Helical" evidence="6">
    <location>
        <begin position="53"/>
        <end position="73"/>
    </location>
</feature>
<dbReference type="RefSeq" id="WP_141922786.1">
    <property type="nucleotide sequence ID" value="NZ_VFQC01000001.1"/>
</dbReference>
<evidence type="ECO:0000256" key="4">
    <source>
        <dbReference type="ARBA" id="ARBA00023136"/>
    </source>
</evidence>
<dbReference type="GO" id="GO:0043190">
    <property type="term" value="C:ATP-binding cassette (ABC) transporter complex"/>
    <property type="evidence" value="ECO:0007669"/>
    <property type="project" value="InterPro"/>
</dbReference>
<dbReference type="PROSITE" id="PS51012">
    <property type="entry name" value="ABC_TM2"/>
    <property type="match status" value="1"/>
</dbReference>
<evidence type="ECO:0000259" key="8">
    <source>
        <dbReference type="PROSITE" id="PS51012"/>
    </source>
</evidence>
<comment type="similarity">
    <text evidence="6">Belongs to the ABC-2 integral membrane protein family.</text>
</comment>
<organism evidence="9 10">
    <name type="scientific">Haloactinospora alba</name>
    <dbReference type="NCBI Taxonomy" id="405555"/>
    <lineage>
        <taxon>Bacteria</taxon>
        <taxon>Bacillati</taxon>
        <taxon>Actinomycetota</taxon>
        <taxon>Actinomycetes</taxon>
        <taxon>Streptosporangiales</taxon>
        <taxon>Nocardiopsidaceae</taxon>
        <taxon>Haloactinospora</taxon>
    </lineage>
</organism>
<dbReference type="Proteomes" id="UP000317422">
    <property type="component" value="Unassembled WGS sequence"/>
</dbReference>
<proteinExistence type="inferred from homology"/>
<feature type="compositionally biased region" description="Basic and acidic residues" evidence="7">
    <location>
        <begin position="10"/>
        <end position="21"/>
    </location>
</feature>
<dbReference type="PANTHER" id="PTHR43229">
    <property type="entry name" value="NODULATION PROTEIN J"/>
    <property type="match status" value="1"/>
</dbReference>
<evidence type="ECO:0000256" key="7">
    <source>
        <dbReference type="SAM" id="MobiDB-lite"/>
    </source>
</evidence>
<evidence type="ECO:0000256" key="2">
    <source>
        <dbReference type="ARBA" id="ARBA00022692"/>
    </source>
</evidence>
<feature type="transmembrane region" description="Helical" evidence="6">
    <location>
        <begin position="162"/>
        <end position="189"/>
    </location>
</feature>
<dbReference type="InterPro" id="IPR000412">
    <property type="entry name" value="ABC_2_transport"/>
</dbReference>
<sequence length="279" mass="30844">MNAAPTVEHPAPDESARERPRAAPRVTPLTALQHGTLLTWRSLLKIKRNPEEILGLTFMPLMFVALFVFVFGQALMGDWQQYRDFIIPGITAQSVIFATLGTGVSLNTDIEKGIFDRFRSLPIARSAPLIGAVLGDMVRYLLTIVMVLLVGIAIGFRPEGGWFGTVAAGAVVMVFAFGLCWMSAFVGLLMRTPMAVQTFGTIWMFPLTFGSSTFVEPDAMPTWMRVFAEVNPVTHVTDTMRGLMDGEAVTRPLLLTLLWTLVIVAVFFPLAMRAYRKRA</sequence>
<keyword evidence="5" id="KW-0046">Antibiotic resistance</keyword>
<keyword evidence="4 6" id="KW-0472">Membrane</keyword>
<keyword evidence="6" id="KW-0813">Transport</keyword>
<feature type="transmembrane region" description="Helical" evidence="6">
    <location>
        <begin position="253"/>
        <end position="272"/>
    </location>
</feature>
<reference evidence="9 10" key="1">
    <citation type="submission" date="2019-06" db="EMBL/GenBank/DDBJ databases">
        <title>Sequencing the genomes of 1000 actinobacteria strains.</title>
        <authorList>
            <person name="Klenk H.-P."/>
        </authorList>
    </citation>
    <scope>NUCLEOTIDE SEQUENCE [LARGE SCALE GENOMIC DNA]</scope>
    <source>
        <strain evidence="9 10">DSM 45015</strain>
    </source>
</reference>
<evidence type="ECO:0000313" key="10">
    <source>
        <dbReference type="Proteomes" id="UP000317422"/>
    </source>
</evidence>
<feature type="transmembrane region" description="Helical" evidence="6">
    <location>
        <begin position="85"/>
        <end position="106"/>
    </location>
</feature>
<dbReference type="EMBL" id="VFQC01000001">
    <property type="protein sequence ID" value="TQN31441.1"/>
    <property type="molecule type" value="Genomic_DNA"/>
</dbReference>
<gene>
    <name evidence="9" type="ORF">FHX37_1345</name>
</gene>
<dbReference type="PIRSF" id="PIRSF006648">
    <property type="entry name" value="DrrB"/>
    <property type="match status" value="1"/>
</dbReference>
<name>A0A543NHY9_9ACTN</name>
<evidence type="ECO:0000256" key="6">
    <source>
        <dbReference type="RuleBase" id="RU361157"/>
    </source>
</evidence>
<feature type="transmembrane region" description="Helical" evidence="6">
    <location>
        <begin position="127"/>
        <end position="156"/>
    </location>
</feature>